<gene>
    <name evidence="2" type="ORF">ANTHELSMS3_03690</name>
</gene>
<dbReference type="InterPro" id="IPR028992">
    <property type="entry name" value="Hedgehog/Intein_dom"/>
</dbReference>
<proteinExistence type="predicted"/>
<sequence>MADYVLSPIVQYTNYGSDGNFNANSTWNDTVTVSDGAIDDNQFTDGEGGIQMVFSPNPAQGVIYQGQIEYMGESYPIFENFTGAVFVLGVHLPEATYGTVADLGSDTSPFTLCFAEGTRIATPTGESAVEALAIGDAVLNAAGNPVSVRWIGRQTVQSRFAGPKTAMVRICAGALGGNLPYSDLTVTADHGMILDGLVINASALVDGDGIDFVPLAEMPDSFTVYHIETESHDVILANGAPSETFIDYRGRRAFDNFDEYLDLYGAERIIPEMHRPRISSARLLPQSICDKLKISAPLLDLAKSA</sequence>
<dbReference type="EMBL" id="CP022540">
    <property type="protein sequence ID" value="ASP22312.1"/>
    <property type="molecule type" value="Genomic_DNA"/>
</dbReference>
<evidence type="ECO:0000313" key="3">
    <source>
        <dbReference type="Proteomes" id="UP000203589"/>
    </source>
</evidence>
<dbReference type="Pfam" id="PF13403">
    <property type="entry name" value="Hint_2"/>
    <property type="match status" value="1"/>
</dbReference>
<dbReference type="Gene3D" id="2.170.16.10">
    <property type="entry name" value="Hedgehog/Intein (Hint) domain"/>
    <property type="match status" value="1"/>
</dbReference>
<evidence type="ECO:0000313" key="2">
    <source>
        <dbReference type="EMBL" id="ASP22312.1"/>
    </source>
</evidence>
<evidence type="ECO:0000259" key="1">
    <source>
        <dbReference type="Pfam" id="PF13403"/>
    </source>
</evidence>
<name>A0A222E812_9RHOB</name>
<accession>A0A222E812</accession>
<protein>
    <submittedName>
        <fullName evidence="2">Hint domain protein</fullName>
    </submittedName>
</protein>
<keyword evidence="3" id="KW-1185">Reference proteome</keyword>
<dbReference type="SUPFAM" id="SSF51294">
    <property type="entry name" value="Hedgehog/intein (Hint) domain"/>
    <property type="match status" value="1"/>
</dbReference>
<reference evidence="2 3" key="1">
    <citation type="submission" date="2017-07" db="EMBL/GenBank/DDBJ databases">
        <title>Genome Sequence of Antarctobacter heliothermus Strain SMS3 Isolated from a culture of the Diatom Skeletonema marinoi.</title>
        <authorList>
            <person name="Topel M."/>
            <person name="Pinder M.I.M."/>
            <person name="Johansson O.N."/>
            <person name="Kourtchenko O."/>
            <person name="Godhe A."/>
            <person name="Clarke A.K."/>
        </authorList>
    </citation>
    <scope>NUCLEOTIDE SEQUENCE [LARGE SCALE GENOMIC DNA]</scope>
    <source>
        <strain evidence="2 3">SMS3</strain>
    </source>
</reference>
<dbReference type="KEGG" id="aht:ANTHELSMS3_03690"/>
<dbReference type="OrthoDB" id="7226361at2"/>
<organism evidence="2 3">
    <name type="scientific">Antarctobacter heliothermus</name>
    <dbReference type="NCBI Taxonomy" id="74033"/>
    <lineage>
        <taxon>Bacteria</taxon>
        <taxon>Pseudomonadati</taxon>
        <taxon>Pseudomonadota</taxon>
        <taxon>Alphaproteobacteria</taxon>
        <taxon>Rhodobacterales</taxon>
        <taxon>Roseobacteraceae</taxon>
        <taxon>Antarctobacter</taxon>
    </lineage>
</organism>
<feature type="domain" description="Hedgehog/Intein (Hint)" evidence="1">
    <location>
        <begin position="113"/>
        <end position="247"/>
    </location>
</feature>
<dbReference type="AlphaFoldDB" id="A0A222E812"/>
<dbReference type="Proteomes" id="UP000203589">
    <property type="component" value="Chromosome"/>
</dbReference>
<dbReference type="InterPro" id="IPR036844">
    <property type="entry name" value="Hint_dom_sf"/>
</dbReference>
<dbReference type="RefSeq" id="WP_094036114.1">
    <property type="nucleotide sequence ID" value="NZ_CP022540.1"/>
</dbReference>